<evidence type="ECO:0000259" key="1">
    <source>
        <dbReference type="Pfam" id="PF08818"/>
    </source>
</evidence>
<proteinExistence type="predicted"/>
<name>K2H366_9BACT</name>
<reference evidence="2" key="1">
    <citation type="journal article" date="2012" name="Science">
        <title>Fermentation, hydrogen, and sulfur metabolism in multiple uncultivated bacterial phyla.</title>
        <authorList>
            <person name="Wrighton K.C."/>
            <person name="Thomas B.C."/>
            <person name="Sharon I."/>
            <person name="Miller C.S."/>
            <person name="Castelle C.J."/>
            <person name="VerBerkmoes N.C."/>
            <person name="Wilkins M.J."/>
            <person name="Hettich R.L."/>
            <person name="Lipton M.S."/>
            <person name="Williams K.H."/>
            <person name="Long P.E."/>
            <person name="Banfield J.F."/>
        </authorList>
    </citation>
    <scope>NUCLEOTIDE SEQUENCE [LARGE SCALE GENOMIC DNA]</scope>
</reference>
<dbReference type="SUPFAM" id="SSF159888">
    <property type="entry name" value="YdhG-like"/>
    <property type="match status" value="1"/>
</dbReference>
<feature type="domain" description="YdhG-like" evidence="1">
    <location>
        <begin position="21"/>
        <end position="109"/>
    </location>
</feature>
<dbReference type="AlphaFoldDB" id="K2H366"/>
<dbReference type="InterPro" id="IPR014922">
    <property type="entry name" value="YdhG-like"/>
</dbReference>
<comment type="caution">
    <text evidence="2">The sequence shown here is derived from an EMBL/GenBank/DDBJ whole genome shotgun (WGS) entry which is preliminary data.</text>
</comment>
<sequence length="126" mass="15218">METYSNIDEYIEAQEPDKRFALEKIRQIIRDTVPEAQEKISYSMPAFKFHWMLVGFAAAKNHYWFYPWDWSTIEKFKDELTGYKTSVWTIQFPIWETLPVELIKIIVEHRANENIIKESEKKKKRA</sequence>
<protein>
    <recommendedName>
        <fullName evidence="1">YdhG-like domain-containing protein</fullName>
    </recommendedName>
</protein>
<dbReference type="Gene3D" id="3.90.1150.200">
    <property type="match status" value="1"/>
</dbReference>
<organism evidence="2">
    <name type="scientific">uncultured bacterium</name>
    <name type="common">gcode 4</name>
    <dbReference type="NCBI Taxonomy" id="1234023"/>
    <lineage>
        <taxon>Bacteria</taxon>
        <taxon>environmental samples</taxon>
    </lineage>
</organism>
<accession>K2H366</accession>
<dbReference type="EMBL" id="AMFJ01000010">
    <property type="protein sequence ID" value="EKE30315.1"/>
    <property type="molecule type" value="Genomic_DNA"/>
</dbReference>
<gene>
    <name evidence="2" type="ORF">ACD_2C00010G0008</name>
</gene>
<dbReference type="Pfam" id="PF08818">
    <property type="entry name" value="DUF1801"/>
    <property type="match status" value="1"/>
</dbReference>
<evidence type="ECO:0000313" key="2">
    <source>
        <dbReference type="EMBL" id="EKE30315.1"/>
    </source>
</evidence>